<sequence>MNKACRSSKSNSLQVVKWLLDNIPHDMFDLEIAMNNACRYDNVVVVQYFWNILDRTSFNVRTAWNNACYNCNEALLSYLLNNMDENMLDKSKAMLQACRNYEGGDRVISLLFEQPNMNTPENCKNVLKEACVHSNRPIVEWILENTAIQPSELKEMLIYTIKDAINKSNDEEKSDHESLVWFMLKHPKVKELERNNLSDVMEAVSSIGQLDMVQELWDNTEKNIFDMRVIINTACESGKFEIVDWFLQNIDLKKH</sequence>
<dbReference type="Proteomes" id="UP000683360">
    <property type="component" value="Unassembled WGS sequence"/>
</dbReference>
<evidence type="ECO:0000313" key="2">
    <source>
        <dbReference type="Proteomes" id="UP000683360"/>
    </source>
</evidence>
<dbReference type="PANTHER" id="PTHR46586:SF3">
    <property type="entry name" value="ANKYRIN REPEAT-CONTAINING PROTEIN"/>
    <property type="match status" value="1"/>
</dbReference>
<comment type="caution">
    <text evidence="1">The sequence shown here is derived from an EMBL/GenBank/DDBJ whole genome shotgun (WGS) entry which is preliminary data.</text>
</comment>
<proteinExistence type="predicted"/>
<accession>A0A8S3UJN8</accession>
<name>A0A8S3UJN8_MYTED</name>
<evidence type="ECO:0000313" key="1">
    <source>
        <dbReference type="EMBL" id="CAG2242512.1"/>
    </source>
</evidence>
<reference evidence="1" key="1">
    <citation type="submission" date="2021-03" db="EMBL/GenBank/DDBJ databases">
        <authorList>
            <person name="Bekaert M."/>
        </authorList>
    </citation>
    <scope>NUCLEOTIDE SEQUENCE</scope>
</reference>
<dbReference type="InterPro" id="IPR052050">
    <property type="entry name" value="SecEffector_AnkRepeat"/>
</dbReference>
<gene>
    <name evidence="1" type="ORF">MEDL_54693</name>
</gene>
<keyword evidence="2" id="KW-1185">Reference proteome</keyword>
<protein>
    <recommendedName>
        <fullName evidence="3">Ankyrin repeat protein</fullName>
    </recommendedName>
</protein>
<evidence type="ECO:0008006" key="3">
    <source>
        <dbReference type="Google" id="ProtNLM"/>
    </source>
</evidence>
<dbReference type="Gene3D" id="1.25.40.20">
    <property type="entry name" value="Ankyrin repeat-containing domain"/>
    <property type="match status" value="1"/>
</dbReference>
<dbReference type="OrthoDB" id="6122197at2759"/>
<dbReference type="InterPro" id="IPR036770">
    <property type="entry name" value="Ankyrin_rpt-contain_sf"/>
</dbReference>
<dbReference type="EMBL" id="CAJPWZ010002675">
    <property type="protein sequence ID" value="CAG2242512.1"/>
    <property type="molecule type" value="Genomic_DNA"/>
</dbReference>
<dbReference type="PANTHER" id="PTHR46586">
    <property type="entry name" value="ANKYRIN REPEAT-CONTAINING PROTEIN"/>
    <property type="match status" value="1"/>
</dbReference>
<dbReference type="SUPFAM" id="SSF48403">
    <property type="entry name" value="Ankyrin repeat"/>
    <property type="match status" value="1"/>
</dbReference>
<dbReference type="AlphaFoldDB" id="A0A8S3UJN8"/>
<organism evidence="1 2">
    <name type="scientific">Mytilus edulis</name>
    <name type="common">Blue mussel</name>
    <dbReference type="NCBI Taxonomy" id="6550"/>
    <lineage>
        <taxon>Eukaryota</taxon>
        <taxon>Metazoa</taxon>
        <taxon>Spiralia</taxon>
        <taxon>Lophotrochozoa</taxon>
        <taxon>Mollusca</taxon>
        <taxon>Bivalvia</taxon>
        <taxon>Autobranchia</taxon>
        <taxon>Pteriomorphia</taxon>
        <taxon>Mytilida</taxon>
        <taxon>Mytiloidea</taxon>
        <taxon>Mytilidae</taxon>
        <taxon>Mytilinae</taxon>
        <taxon>Mytilus</taxon>
    </lineage>
</organism>